<feature type="region of interest" description="Disordered" evidence="1">
    <location>
        <begin position="228"/>
        <end position="247"/>
    </location>
</feature>
<sequence>MASSLDKLNQNQGDLWHSGEVTSDRSQWVPYGGPALTSRQVCYWKVKVKSKDGAESGWSEPARWTMGLLQSSDWSAQWIGLEQAFAWDAPRAVNTRLSARYFRKEASLSKTVKQATVYISGVGLYELSLNGQKVGDAVLAPGPTEFDKRVLYNTYDVTNYLQTGNNAFGVTLGNGRYFAVRVGQPKVPATTHYGYPKMRLQIEVTYTDGTTERIVSDNTWKVTADGPIRTNNEYDGEEYDATRELTN</sequence>
<organism evidence="3 4">
    <name type="scientific">Larkinella bovis</name>
    <dbReference type="NCBI Taxonomy" id="683041"/>
    <lineage>
        <taxon>Bacteria</taxon>
        <taxon>Pseudomonadati</taxon>
        <taxon>Bacteroidota</taxon>
        <taxon>Cytophagia</taxon>
        <taxon>Cytophagales</taxon>
        <taxon>Spirosomataceae</taxon>
        <taxon>Larkinella</taxon>
    </lineage>
</organism>
<evidence type="ECO:0000256" key="1">
    <source>
        <dbReference type="SAM" id="MobiDB-lite"/>
    </source>
</evidence>
<protein>
    <submittedName>
        <fullName evidence="3">Alpha-L-rhamnosidase N-terminal domain-containing protein</fullName>
    </submittedName>
</protein>
<comment type="caution">
    <text evidence="3">The sequence shown here is derived from an EMBL/GenBank/DDBJ whole genome shotgun (WGS) entry which is preliminary data.</text>
</comment>
<dbReference type="InterPro" id="IPR013783">
    <property type="entry name" value="Ig-like_fold"/>
</dbReference>
<reference evidence="4" key="1">
    <citation type="journal article" date="2019" name="Int. J. Syst. Evol. Microbiol.">
        <title>The Global Catalogue of Microorganisms (GCM) 10K type strain sequencing project: providing services to taxonomists for standard genome sequencing and annotation.</title>
        <authorList>
            <consortium name="The Broad Institute Genomics Platform"/>
            <consortium name="The Broad Institute Genome Sequencing Center for Infectious Disease"/>
            <person name="Wu L."/>
            <person name="Ma J."/>
        </authorList>
    </citation>
    <scope>NUCLEOTIDE SEQUENCE [LARGE SCALE GENOMIC DNA]</scope>
    <source>
        <strain evidence="4">CCUG 55250</strain>
    </source>
</reference>
<dbReference type="Gene3D" id="2.60.120.260">
    <property type="entry name" value="Galactose-binding domain-like"/>
    <property type="match status" value="1"/>
</dbReference>
<dbReference type="RefSeq" id="WP_379842680.1">
    <property type="nucleotide sequence ID" value="NZ_JBHSMA010000001.1"/>
</dbReference>
<proteinExistence type="predicted"/>
<feature type="domain" description="Bacterial alpha-L-rhamnosidase N-terminal" evidence="2">
    <location>
        <begin position="110"/>
        <end position="246"/>
    </location>
</feature>
<evidence type="ECO:0000259" key="2">
    <source>
        <dbReference type="Pfam" id="PF08531"/>
    </source>
</evidence>
<dbReference type="Pfam" id="PF08531">
    <property type="entry name" value="Bac_rhamnosid_N"/>
    <property type="match status" value="1"/>
</dbReference>
<dbReference type="PANTHER" id="PTHR33307">
    <property type="entry name" value="ALPHA-RHAMNOSIDASE (EUROFUNG)"/>
    <property type="match status" value="1"/>
</dbReference>
<dbReference type="Gene3D" id="2.60.40.10">
    <property type="entry name" value="Immunoglobulins"/>
    <property type="match status" value="1"/>
</dbReference>
<accession>A0ABW0I6C6</accession>
<name>A0ABW0I6C6_9BACT</name>
<dbReference type="Proteomes" id="UP001596106">
    <property type="component" value="Unassembled WGS sequence"/>
</dbReference>
<evidence type="ECO:0000313" key="3">
    <source>
        <dbReference type="EMBL" id="MFC5409086.1"/>
    </source>
</evidence>
<dbReference type="InterPro" id="IPR016007">
    <property type="entry name" value="Alpha_rhamnosid"/>
</dbReference>
<gene>
    <name evidence="3" type="ORF">ACFPMF_07205</name>
</gene>
<dbReference type="EMBL" id="JBHSMA010000001">
    <property type="protein sequence ID" value="MFC5409086.1"/>
    <property type="molecule type" value="Genomic_DNA"/>
</dbReference>
<evidence type="ECO:0000313" key="4">
    <source>
        <dbReference type="Proteomes" id="UP001596106"/>
    </source>
</evidence>
<keyword evidence="4" id="KW-1185">Reference proteome</keyword>
<dbReference type="Pfam" id="PF25788">
    <property type="entry name" value="Ig_Rha78A_N"/>
    <property type="match status" value="1"/>
</dbReference>
<dbReference type="InterPro" id="IPR013737">
    <property type="entry name" value="Bac_rhamnosid_N"/>
</dbReference>
<dbReference type="PANTHER" id="PTHR33307:SF6">
    <property type="entry name" value="ALPHA-RHAMNOSIDASE (EUROFUNG)-RELATED"/>
    <property type="match status" value="1"/>
</dbReference>